<keyword evidence="2" id="KW-1185">Reference proteome</keyword>
<dbReference type="Proteomes" id="UP000008461">
    <property type="component" value="Chromosome"/>
</dbReference>
<dbReference type="AlphaFoldDB" id="F4KV04"/>
<evidence type="ECO:0000313" key="1">
    <source>
        <dbReference type="EMBL" id="AEE48180.1"/>
    </source>
</evidence>
<dbReference type="EMBL" id="CP002691">
    <property type="protein sequence ID" value="AEE48180.1"/>
    <property type="molecule type" value="Genomic_DNA"/>
</dbReference>
<dbReference type="HOGENOM" id="CLU_2093411_0_0_10"/>
<reference evidence="1 2" key="1">
    <citation type="journal article" date="2011" name="Stand. Genomic Sci.">
        <title>Complete genome sequence of Haliscomenobacter hydrossis type strain (O).</title>
        <authorList>
            <consortium name="US DOE Joint Genome Institute (JGI-PGF)"/>
            <person name="Daligault H."/>
            <person name="Lapidus A."/>
            <person name="Zeytun A."/>
            <person name="Nolan M."/>
            <person name="Lucas S."/>
            <person name="Del Rio T.G."/>
            <person name="Tice H."/>
            <person name="Cheng J.F."/>
            <person name="Tapia R."/>
            <person name="Han C."/>
            <person name="Goodwin L."/>
            <person name="Pitluck S."/>
            <person name="Liolios K."/>
            <person name="Pagani I."/>
            <person name="Ivanova N."/>
            <person name="Huntemann M."/>
            <person name="Mavromatis K."/>
            <person name="Mikhailova N."/>
            <person name="Pati A."/>
            <person name="Chen A."/>
            <person name="Palaniappan K."/>
            <person name="Land M."/>
            <person name="Hauser L."/>
            <person name="Brambilla E.M."/>
            <person name="Rohde M."/>
            <person name="Verbarg S."/>
            <person name="Goker M."/>
            <person name="Bristow J."/>
            <person name="Eisen J.A."/>
            <person name="Markowitz V."/>
            <person name="Hugenholtz P."/>
            <person name="Kyrpides N.C."/>
            <person name="Klenk H.P."/>
            <person name="Woyke T."/>
        </authorList>
    </citation>
    <scope>NUCLEOTIDE SEQUENCE [LARGE SCALE GENOMIC DNA]</scope>
    <source>
        <strain evidence="2">ATCC 27775 / DSM 1100 / LMG 10767 / O</strain>
    </source>
</reference>
<sequence length="116" mass="13689">MFGEHKSHTPHPFTTYPATNKPQSLCITFQIHSPVQLGQFLNPPTVFYGDQYLTPDSWASVSINQEEVSFRRVSHFRGPLQHRYDYFRFWLHTPTIKAQQILTKRIKNKRRATKSQ</sequence>
<evidence type="ECO:0000313" key="2">
    <source>
        <dbReference type="Proteomes" id="UP000008461"/>
    </source>
</evidence>
<dbReference type="KEGG" id="hhy:Halhy_0268"/>
<organism evidence="1 2">
    <name type="scientific">Haliscomenobacter hydrossis (strain ATCC 27775 / DSM 1100 / LMG 10767 / O)</name>
    <dbReference type="NCBI Taxonomy" id="760192"/>
    <lineage>
        <taxon>Bacteria</taxon>
        <taxon>Pseudomonadati</taxon>
        <taxon>Bacteroidota</taxon>
        <taxon>Saprospiria</taxon>
        <taxon>Saprospirales</taxon>
        <taxon>Haliscomenobacteraceae</taxon>
        <taxon>Haliscomenobacter</taxon>
    </lineage>
</organism>
<proteinExistence type="predicted"/>
<accession>F4KV04</accession>
<name>F4KV04_HALH1</name>
<protein>
    <submittedName>
        <fullName evidence="1">Uncharacterized protein</fullName>
    </submittedName>
</protein>
<reference key="2">
    <citation type="submission" date="2011-04" db="EMBL/GenBank/DDBJ databases">
        <title>Complete sequence of chromosome of Haliscomenobacter hydrossis DSM 1100.</title>
        <authorList>
            <consortium name="US DOE Joint Genome Institute (JGI-PGF)"/>
            <person name="Lucas S."/>
            <person name="Han J."/>
            <person name="Lapidus A."/>
            <person name="Bruce D."/>
            <person name="Goodwin L."/>
            <person name="Pitluck S."/>
            <person name="Peters L."/>
            <person name="Kyrpides N."/>
            <person name="Mavromatis K."/>
            <person name="Ivanova N."/>
            <person name="Ovchinnikova G."/>
            <person name="Pagani I."/>
            <person name="Daligault H."/>
            <person name="Detter J.C."/>
            <person name="Han C."/>
            <person name="Land M."/>
            <person name="Hauser L."/>
            <person name="Markowitz V."/>
            <person name="Cheng J.-F."/>
            <person name="Hugenholtz P."/>
            <person name="Woyke T."/>
            <person name="Wu D."/>
            <person name="Verbarg S."/>
            <person name="Frueling A."/>
            <person name="Brambilla E."/>
            <person name="Klenk H.-P."/>
            <person name="Eisen J.A."/>
        </authorList>
    </citation>
    <scope>NUCLEOTIDE SEQUENCE</scope>
    <source>
        <strain>DSM 1100</strain>
    </source>
</reference>
<gene>
    <name evidence="1" type="ordered locus">Halhy_0268</name>
</gene>